<keyword evidence="2" id="KW-0812">Transmembrane</keyword>
<dbReference type="AlphaFoldDB" id="A0ABD5VY44"/>
<feature type="transmembrane region" description="Helical" evidence="2">
    <location>
        <begin position="17"/>
        <end position="38"/>
    </location>
</feature>
<dbReference type="InterPro" id="IPR021878">
    <property type="entry name" value="TgpA_N"/>
</dbReference>
<comment type="caution">
    <text evidence="4">The sequence shown here is derived from an EMBL/GenBank/DDBJ whole genome shotgun (WGS) entry which is preliminary data.</text>
</comment>
<dbReference type="EMBL" id="JBHSZI010000001">
    <property type="protein sequence ID" value="MFC7058168.1"/>
    <property type="molecule type" value="Genomic_DNA"/>
</dbReference>
<evidence type="ECO:0000313" key="4">
    <source>
        <dbReference type="EMBL" id="MFC7058168.1"/>
    </source>
</evidence>
<gene>
    <name evidence="4" type="ORF">ACFQQG_08240</name>
</gene>
<dbReference type="RefSeq" id="WP_382185016.1">
    <property type="nucleotide sequence ID" value="NZ_JBHSZI010000001.1"/>
</dbReference>
<sequence>MPTDDTPDSTGRNRARIALVGGCVLTVVLAALLAPGLATGEIAGTPIDSVLPGEPFKGSGAGDGGGFGALNPGDETGVGGETGFDTDTFASNDTDVHFEVESPEPAYWRTGSYATYTGSGWEQAADATEYDPPLSPQGLTDGLVDFEVTLAQPATAIPTVWQPQRVSGVDGLEVTEGGAIRATEAIDAGTTISGVSRSQVDDVGVLRAAGTEYPAELPNSTHSYPRRPHCGCRPLPRS</sequence>
<dbReference type="Pfam" id="PF11992">
    <property type="entry name" value="TgpA_N"/>
    <property type="match status" value="1"/>
</dbReference>
<protein>
    <submittedName>
        <fullName evidence="4">DUF3488 domain-containing protein</fullName>
    </submittedName>
</protein>
<evidence type="ECO:0000313" key="5">
    <source>
        <dbReference type="Proteomes" id="UP001596445"/>
    </source>
</evidence>
<feature type="region of interest" description="Disordered" evidence="1">
    <location>
        <begin position="217"/>
        <end position="238"/>
    </location>
</feature>
<dbReference type="Proteomes" id="UP001596445">
    <property type="component" value="Unassembled WGS sequence"/>
</dbReference>
<keyword evidence="5" id="KW-1185">Reference proteome</keyword>
<evidence type="ECO:0000259" key="3">
    <source>
        <dbReference type="Pfam" id="PF11992"/>
    </source>
</evidence>
<evidence type="ECO:0000256" key="2">
    <source>
        <dbReference type="SAM" id="Phobius"/>
    </source>
</evidence>
<organism evidence="4 5">
    <name type="scientific">Halovenus salina</name>
    <dbReference type="NCBI Taxonomy" id="1510225"/>
    <lineage>
        <taxon>Archaea</taxon>
        <taxon>Methanobacteriati</taxon>
        <taxon>Methanobacteriota</taxon>
        <taxon>Stenosarchaea group</taxon>
        <taxon>Halobacteria</taxon>
        <taxon>Halobacteriales</taxon>
        <taxon>Haloarculaceae</taxon>
        <taxon>Halovenus</taxon>
    </lineage>
</organism>
<feature type="domain" description="Protein-glutamine gamma-glutamyltransferase TgpA N-terminal" evidence="3">
    <location>
        <begin position="16"/>
        <end position="197"/>
    </location>
</feature>
<keyword evidence="2" id="KW-1133">Transmembrane helix</keyword>
<feature type="region of interest" description="Disordered" evidence="1">
    <location>
        <begin position="54"/>
        <end position="90"/>
    </location>
</feature>
<proteinExistence type="predicted"/>
<accession>A0ABD5VY44</accession>
<reference evidence="4 5" key="1">
    <citation type="journal article" date="2019" name="Int. J. Syst. Evol. Microbiol.">
        <title>The Global Catalogue of Microorganisms (GCM) 10K type strain sequencing project: providing services to taxonomists for standard genome sequencing and annotation.</title>
        <authorList>
            <consortium name="The Broad Institute Genomics Platform"/>
            <consortium name="The Broad Institute Genome Sequencing Center for Infectious Disease"/>
            <person name="Wu L."/>
            <person name="Ma J."/>
        </authorList>
    </citation>
    <scope>NUCLEOTIDE SEQUENCE [LARGE SCALE GENOMIC DNA]</scope>
    <source>
        <strain evidence="4 5">JCM 30072</strain>
    </source>
</reference>
<feature type="compositionally biased region" description="Gly residues" evidence="1">
    <location>
        <begin position="59"/>
        <end position="68"/>
    </location>
</feature>
<keyword evidence="2" id="KW-0472">Membrane</keyword>
<name>A0ABD5VY44_9EURY</name>
<evidence type="ECO:0000256" key="1">
    <source>
        <dbReference type="SAM" id="MobiDB-lite"/>
    </source>
</evidence>